<dbReference type="Pfam" id="PF25023">
    <property type="entry name" value="TEN_YD-shell"/>
    <property type="match status" value="1"/>
</dbReference>
<dbReference type="InterPro" id="IPR022385">
    <property type="entry name" value="Rhs_assc_core"/>
</dbReference>
<feature type="compositionally biased region" description="Polar residues" evidence="2">
    <location>
        <begin position="192"/>
        <end position="203"/>
    </location>
</feature>
<feature type="compositionally biased region" description="Basic and acidic residues" evidence="2">
    <location>
        <begin position="208"/>
        <end position="222"/>
    </location>
</feature>
<dbReference type="RefSeq" id="WP_228136086.1">
    <property type="nucleotide sequence ID" value="NZ_JAQJCQ010000009.1"/>
</dbReference>
<evidence type="ECO:0000256" key="3">
    <source>
        <dbReference type="SAM" id="SignalP"/>
    </source>
</evidence>
<reference evidence="5 6" key="1">
    <citation type="journal article" date="2024" name="FEMS Microbiol. Lett.">
        <title>Xanthomonas protegens sp. nov., a novel rice seed-associated bacterium, provides in vivo protection against X. oryzae pv. oryzae, the bacterial leaf blight pathogen.</title>
        <authorList>
            <person name="Rana R."/>
            <person name="Sharma A."/>
            <person name="Madhavan V.N."/>
            <person name="Korpole S."/>
            <person name="Sonti R.V."/>
            <person name="Patel H.K."/>
            <person name="Patil P.B."/>
        </authorList>
    </citation>
    <scope>NUCLEOTIDE SEQUENCE [LARGE SCALE GENOMIC DNA]</scope>
    <source>
        <strain evidence="5 6">PPL118</strain>
    </source>
</reference>
<keyword evidence="3" id="KW-0732">Signal</keyword>
<feature type="signal peptide" evidence="3">
    <location>
        <begin position="1"/>
        <end position="29"/>
    </location>
</feature>
<sequence>MSNFHRTCAAIRLMALAVLSLLIAFGASAQTVRYIHTDRLGSVVLITDKDRNVVGRNEYEPYGSLLNHPATDSPGYTGHVMDVATGLTYMQQRYYDQGLGRFLSVDQVTPYESNVRNFNRYVYVANNPYLLKDPDGRQWECDGKICHFHGTVGEVVFKDLPEYVLMNMAMDLIGSVANFTNTIQRAHDLIQNSEGDSSGNEGQQGVRELGDLEPTHAPDHPQNDPAIPGLSDEELRNAINNPKNGDAVTVRGNTVLDGNTRINEAKSRGWPDNTLIPVDELPERPDNVDDDPLGPYGDMW</sequence>
<gene>
    <name evidence="5" type="ORF">PIQ37_11905</name>
</gene>
<evidence type="ECO:0000256" key="1">
    <source>
        <dbReference type="ARBA" id="ARBA00022737"/>
    </source>
</evidence>
<keyword evidence="1" id="KW-0677">Repeat</keyword>
<feature type="chain" id="PRO_5046042052" evidence="3">
    <location>
        <begin position="30"/>
        <end position="300"/>
    </location>
</feature>
<feature type="region of interest" description="Disordered" evidence="2">
    <location>
        <begin position="259"/>
        <end position="300"/>
    </location>
</feature>
<organism evidence="5 6">
    <name type="scientific">Xanthomonas protegens</name>
    <dbReference type="NCBI Taxonomy" id="3380705"/>
    <lineage>
        <taxon>Bacteria</taxon>
        <taxon>Pseudomonadati</taxon>
        <taxon>Pseudomonadota</taxon>
        <taxon>Gammaproteobacteria</taxon>
        <taxon>Lysobacterales</taxon>
        <taxon>Lysobacteraceae</taxon>
        <taxon>Xanthomonas</taxon>
    </lineage>
</organism>
<evidence type="ECO:0000313" key="5">
    <source>
        <dbReference type="EMBL" id="MEL4892131.1"/>
    </source>
</evidence>
<evidence type="ECO:0000313" key="6">
    <source>
        <dbReference type="Proteomes" id="UP001486626"/>
    </source>
</evidence>
<dbReference type="PANTHER" id="PTHR32305:SF15">
    <property type="entry name" value="PROTEIN RHSA-RELATED"/>
    <property type="match status" value="1"/>
</dbReference>
<protein>
    <submittedName>
        <fullName evidence="5">RHS repeat-associated core domain-containing protein</fullName>
    </submittedName>
</protein>
<dbReference type="NCBIfam" id="TIGR03696">
    <property type="entry name" value="Rhs_assc_core"/>
    <property type="match status" value="1"/>
</dbReference>
<feature type="domain" description="Teneurin-like YD-shell" evidence="4">
    <location>
        <begin position="29"/>
        <end position="128"/>
    </location>
</feature>
<dbReference type="InterPro" id="IPR050708">
    <property type="entry name" value="T6SS_VgrG/RHS"/>
</dbReference>
<feature type="region of interest" description="Disordered" evidence="2">
    <location>
        <begin position="192"/>
        <end position="230"/>
    </location>
</feature>
<accession>A0ABU9LDG2</accession>
<evidence type="ECO:0000256" key="2">
    <source>
        <dbReference type="SAM" id="MobiDB-lite"/>
    </source>
</evidence>
<dbReference type="InterPro" id="IPR056823">
    <property type="entry name" value="TEN-like_YD-shell"/>
</dbReference>
<dbReference type="PANTHER" id="PTHR32305">
    <property type="match status" value="1"/>
</dbReference>
<evidence type="ECO:0000259" key="4">
    <source>
        <dbReference type="Pfam" id="PF25023"/>
    </source>
</evidence>
<dbReference type="Gene3D" id="2.180.10.10">
    <property type="entry name" value="RHS repeat-associated core"/>
    <property type="match status" value="1"/>
</dbReference>
<dbReference type="Proteomes" id="UP001486626">
    <property type="component" value="Unassembled WGS sequence"/>
</dbReference>
<keyword evidence="6" id="KW-1185">Reference proteome</keyword>
<name>A0ABU9LDG2_9XANT</name>
<proteinExistence type="predicted"/>
<comment type="caution">
    <text evidence="5">The sequence shown here is derived from an EMBL/GenBank/DDBJ whole genome shotgun (WGS) entry which is preliminary data.</text>
</comment>
<dbReference type="EMBL" id="JAQJCQ010000009">
    <property type="protein sequence ID" value="MEL4892131.1"/>
    <property type="molecule type" value="Genomic_DNA"/>
</dbReference>